<dbReference type="Proteomes" id="UP001151760">
    <property type="component" value="Unassembled WGS sequence"/>
</dbReference>
<reference evidence="4" key="1">
    <citation type="journal article" date="2022" name="Int. J. Mol. Sci.">
        <title>Draft Genome of Tanacetum Coccineum: Genomic Comparison of Closely Related Tanacetum-Family Plants.</title>
        <authorList>
            <person name="Yamashiro T."/>
            <person name="Shiraishi A."/>
            <person name="Nakayama K."/>
            <person name="Satake H."/>
        </authorList>
    </citation>
    <scope>NUCLEOTIDE SEQUENCE</scope>
</reference>
<evidence type="ECO:0000313" key="5">
    <source>
        <dbReference type="Proteomes" id="UP001151760"/>
    </source>
</evidence>
<proteinExistence type="predicted"/>
<evidence type="ECO:0000259" key="3">
    <source>
        <dbReference type="Pfam" id="PF07727"/>
    </source>
</evidence>
<evidence type="ECO:0000256" key="1">
    <source>
        <dbReference type="SAM" id="Coils"/>
    </source>
</evidence>
<sequence>MDLTDSQFTLRRDTTREDPDHPNKVYKVVKALYGLHQAPRAWYETLVNYMLGNRFKRGKIDQTLFIQKQKGDILLVQVTQKEDEIFISQDKYVAKILKKFNYTNVNSAFTSVDLEKPLVKDGDADDVDVHLYRSMIRSLMYLTSSRPDIMFAVCACARFRVTPKISYLLAIKRIFRYLKDKPTLGLWYSRDSPFELCKKQTVVAISTTEAEYVAAASCCRQVLWIQNQLLDYGYNFMNIVINIDNNNLLTKGFDAGRHIKRGRDTKIPQSSGPPINVGDEAVHKELGDKMERAATTASSLEAEHDNVADEATFTSVDVDAGGAATTGISLDAGQGSGTIHKTPTRPHDSPLPRVHTLESDEGSLQQNELMDLVTKLNDRFKVLENDMQQTKKVYSSALTKLILRVKKLEKKVKTNKARRRARIVISEDKDVEEDSSKQGRKISHIDKDLTISFVHPEQDMEYDFDVSTAEGFTTASVPVTTTSATSEKKTKKQLEQERLGHEEAIRLQEQINEEENQRIARDAEIAKQLQEGFGRARQEQEVLAKADQAHDIDWSDPAVLRYHALQNRSFSKAEVRKNMCMYLKNQGGYKQSHFKGMSYEDIRPIFERVWDLNNAFFPKDFEIEKEKHKLEDDAKKKEIRDSMDVVPRDDIAIDVESLATKYPIVDWKTHVLKENMMYYQIIRADGSSKNYKIFSEMLDDFDRQDVMDLHRLC</sequence>
<dbReference type="InterPro" id="IPR013103">
    <property type="entry name" value="RVT_2"/>
</dbReference>
<dbReference type="PANTHER" id="PTHR11439">
    <property type="entry name" value="GAG-POL-RELATED RETROTRANSPOSON"/>
    <property type="match status" value="1"/>
</dbReference>
<gene>
    <name evidence="4" type="ORF">Tco_0819080</name>
</gene>
<feature type="domain" description="Reverse transcriptase Ty1/copia-type" evidence="3">
    <location>
        <begin position="20"/>
        <end position="77"/>
    </location>
</feature>
<keyword evidence="5" id="KW-1185">Reference proteome</keyword>
<organism evidence="4 5">
    <name type="scientific">Tanacetum coccineum</name>
    <dbReference type="NCBI Taxonomy" id="301880"/>
    <lineage>
        <taxon>Eukaryota</taxon>
        <taxon>Viridiplantae</taxon>
        <taxon>Streptophyta</taxon>
        <taxon>Embryophyta</taxon>
        <taxon>Tracheophyta</taxon>
        <taxon>Spermatophyta</taxon>
        <taxon>Magnoliopsida</taxon>
        <taxon>eudicotyledons</taxon>
        <taxon>Gunneridae</taxon>
        <taxon>Pentapetalae</taxon>
        <taxon>asterids</taxon>
        <taxon>campanulids</taxon>
        <taxon>Asterales</taxon>
        <taxon>Asteraceae</taxon>
        <taxon>Asteroideae</taxon>
        <taxon>Anthemideae</taxon>
        <taxon>Anthemidinae</taxon>
        <taxon>Tanacetum</taxon>
    </lineage>
</organism>
<evidence type="ECO:0000256" key="2">
    <source>
        <dbReference type="SAM" id="MobiDB-lite"/>
    </source>
</evidence>
<comment type="caution">
    <text evidence="4">The sequence shown here is derived from an EMBL/GenBank/DDBJ whole genome shotgun (WGS) entry which is preliminary data.</text>
</comment>
<evidence type="ECO:0000313" key="4">
    <source>
        <dbReference type="EMBL" id="GJS97910.1"/>
    </source>
</evidence>
<feature type="region of interest" description="Disordered" evidence="2">
    <location>
        <begin position="478"/>
        <end position="497"/>
    </location>
</feature>
<reference evidence="4" key="2">
    <citation type="submission" date="2022-01" db="EMBL/GenBank/DDBJ databases">
        <authorList>
            <person name="Yamashiro T."/>
            <person name="Shiraishi A."/>
            <person name="Satake H."/>
            <person name="Nakayama K."/>
        </authorList>
    </citation>
    <scope>NUCLEOTIDE SEQUENCE</scope>
</reference>
<keyword evidence="1" id="KW-0175">Coiled coil</keyword>
<feature type="region of interest" description="Disordered" evidence="2">
    <location>
        <begin position="328"/>
        <end position="351"/>
    </location>
</feature>
<dbReference type="PANTHER" id="PTHR11439:SF509">
    <property type="entry name" value="RNA-DIRECTED DNA POLYMERASE"/>
    <property type="match status" value="1"/>
</dbReference>
<feature type="coiled-coil region" evidence="1">
    <location>
        <begin position="283"/>
        <end position="310"/>
    </location>
</feature>
<feature type="compositionally biased region" description="Basic and acidic residues" evidence="2">
    <location>
        <begin position="10"/>
        <end position="21"/>
    </location>
</feature>
<dbReference type="EMBL" id="BQNB010012000">
    <property type="protein sequence ID" value="GJS97910.1"/>
    <property type="molecule type" value="Genomic_DNA"/>
</dbReference>
<feature type="compositionally biased region" description="Basic and acidic residues" evidence="2">
    <location>
        <begin position="486"/>
        <end position="497"/>
    </location>
</feature>
<feature type="region of interest" description="Disordered" evidence="2">
    <location>
        <begin position="1"/>
        <end position="21"/>
    </location>
</feature>
<accession>A0ABQ5A6G0</accession>
<name>A0ABQ5A6G0_9ASTR</name>
<feature type="coiled-coil region" evidence="1">
    <location>
        <begin position="373"/>
        <end position="418"/>
    </location>
</feature>
<protein>
    <submittedName>
        <fullName evidence="4">Ribonuclease H-like domain-containing protein</fullName>
    </submittedName>
</protein>
<dbReference type="Pfam" id="PF07727">
    <property type="entry name" value="RVT_2"/>
    <property type="match status" value="1"/>
</dbReference>